<sequence>MSGTRDTVTLTIRAAEAGPGRFTIEVQNSGAEANSRSRNGKPDGTGVGLTNVCQRLEARFGSSAKCEFGPTADGGYRVFLTLPLDRSDG</sequence>
<evidence type="ECO:0000313" key="3">
    <source>
        <dbReference type="Proteomes" id="UP000516134"/>
    </source>
</evidence>
<keyword evidence="2" id="KW-0808">Transferase</keyword>
<reference evidence="2 3" key="1">
    <citation type="submission" date="2020-08" db="EMBL/GenBank/DDBJ databases">
        <title>Genome sequence of Sphingomonas daechungensis KACC 18115T.</title>
        <authorList>
            <person name="Hyun D.-W."/>
            <person name="Bae J.-W."/>
        </authorList>
    </citation>
    <scope>NUCLEOTIDE SEQUENCE [LARGE SCALE GENOMIC DNA]</scope>
    <source>
        <strain evidence="2 3">KACC 18115</strain>
    </source>
</reference>
<dbReference type="SUPFAM" id="SSF55874">
    <property type="entry name" value="ATPase domain of HSP90 chaperone/DNA topoisomerase II/histidine kinase"/>
    <property type="match status" value="1"/>
</dbReference>
<gene>
    <name evidence="2" type="ORF">H9L15_13320</name>
</gene>
<protein>
    <submittedName>
        <fullName evidence="2">Sensor histidine kinase</fullName>
    </submittedName>
</protein>
<keyword evidence="3" id="KW-1185">Reference proteome</keyword>
<keyword evidence="2" id="KW-0418">Kinase</keyword>
<organism evidence="2 3">
    <name type="scientific">Sphingomonas daechungensis</name>
    <dbReference type="NCBI Taxonomy" id="1176646"/>
    <lineage>
        <taxon>Bacteria</taxon>
        <taxon>Pseudomonadati</taxon>
        <taxon>Pseudomonadota</taxon>
        <taxon>Alphaproteobacteria</taxon>
        <taxon>Sphingomonadales</taxon>
        <taxon>Sphingomonadaceae</taxon>
        <taxon>Sphingomonas</taxon>
    </lineage>
</organism>
<dbReference type="InterPro" id="IPR036890">
    <property type="entry name" value="HATPase_C_sf"/>
</dbReference>
<dbReference type="RefSeq" id="WP_187714396.1">
    <property type="nucleotide sequence ID" value="NZ_CP060780.1"/>
</dbReference>
<proteinExistence type="predicted"/>
<evidence type="ECO:0000256" key="1">
    <source>
        <dbReference type="SAM" id="MobiDB-lite"/>
    </source>
</evidence>
<evidence type="ECO:0000313" key="2">
    <source>
        <dbReference type="EMBL" id="QNP42965.1"/>
    </source>
</evidence>
<feature type="region of interest" description="Disordered" evidence="1">
    <location>
        <begin position="28"/>
        <end position="47"/>
    </location>
</feature>
<dbReference type="Gene3D" id="3.30.565.10">
    <property type="entry name" value="Histidine kinase-like ATPase, C-terminal domain"/>
    <property type="match status" value="1"/>
</dbReference>
<dbReference type="GO" id="GO:0016301">
    <property type="term" value="F:kinase activity"/>
    <property type="evidence" value="ECO:0007669"/>
    <property type="project" value="UniProtKB-KW"/>
</dbReference>
<name>A0ABX6SZV7_9SPHN</name>
<accession>A0ABX6SZV7</accession>
<dbReference type="EMBL" id="CP060780">
    <property type="protein sequence ID" value="QNP42965.1"/>
    <property type="molecule type" value="Genomic_DNA"/>
</dbReference>
<dbReference type="Proteomes" id="UP000516134">
    <property type="component" value="Chromosome"/>
</dbReference>
<feature type="compositionally biased region" description="Polar residues" evidence="1">
    <location>
        <begin position="28"/>
        <end position="37"/>
    </location>
</feature>